<sequence length="109" mass="12646">MILLALIIKYQLNSIRVQYTTILPSCWEHMVPNGGLRCLYELVALEPPYLKKTLAELIKQIQDTGVPKVPSQYSERLQKLIDNLLNFDVNQRMGARDLLDMFRLELEAK</sequence>
<evidence type="ECO:0000313" key="2">
    <source>
        <dbReference type="Proteomes" id="UP001642409"/>
    </source>
</evidence>
<dbReference type="GO" id="GO:0016301">
    <property type="term" value="F:kinase activity"/>
    <property type="evidence" value="ECO:0007669"/>
    <property type="project" value="UniProtKB-KW"/>
</dbReference>
<keyword evidence="1" id="KW-0418">Kinase</keyword>
<name>A0ABP1H656_9EUKA</name>
<reference evidence="1 2" key="1">
    <citation type="submission" date="2024-07" db="EMBL/GenBank/DDBJ databases">
        <authorList>
            <person name="Akdeniz Z."/>
        </authorList>
    </citation>
    <scope>NUCLEOTIDE SEQUENCE [LARGE SCALE GENOMIC DNA]</scope>
</reference>
<organism evidence="1 2">
    <name type="scientific">Hexamita inflata</name>
    <dbReference type="NCBI Taxonomy" id="28002"/>
    <lineage>
        <taxon>Eukaryota</taxon>
        <taxon>Metamonada</taxon>
        <taxon>Diplomonadida</taxon>
        <taxon>Hexamitidae</taxon>
        <taxon>Hexamitinae</taxon>
        <taxon>Hexamita</taxon>
    </lineage>
</organism>
<keyword evidence="2" id="KW-1185">Reference proteome</keyword>
<proteinExistence type="predicted"/>
<dbReference type="SUPFAM" id="SSF56112">
    <property type="entry name" value="Protein kinase-like (PK-like)"/>
    <property type="match status" value="1"/>
</dbReference>
<dbReference type="InterPro" id="IPR011009">
    <property type="entry name" value="Kinase-like_dom_sf"/>
</dbReference>
<keyword evidence="1" id="KW-0808">Transferase</keyword>
<accession>A0ABP1H656</accession>
<dbReference type="Proteomes" id="UP001642409">
    <property type="component" value="Unassembled WGS sequence"/>
</dbReference>
<protein>
    <submittedName>
        <fullName evidence="1">Kinase</fullName>
    </submittedName>
</protein>
<dbReference type="EMBL" id="CAXDID020000021">
    <property type="protein sequence ID" value="CAL5987135.1"/>
    <property type="molecule type" value="Genomic_DNA"/>
</dbReference>
<evidence type="ECO:0000313" key="1">
    <source>
        <dbReference type="EMBL" id="CAL5987135.1"/>
    </source>
</evidence>
<dbReference type="Gene3D" id="1.10.510.10">
    <property type="entry name" value="Transferase(Phosphotransferase) domain 1"/>
    <property type="match status" value="1"/>
</dbReference>
<gene>
    <name evidence="1" type="ORF">HINF_LOCUS9741</name>
</gene>
<comment type="caution">
    <text evidence="1">The sequence shown here is derived from an EMBL/GenBank/DDBJ whole genome shotgun (WGS) entry which is preliminary data.</text>
</comment>